<reference evidence="2" key="2">
    <citation type="submission" date="2025-08" db="UniProtKB">
        <authorList>
            <consortium name="Ensembl"/>
        </authorList>
    </citation>
    <scope>IDENTIFICATION</scope>
</reference>
<feature type="signal peptide" evidence="1">
    <location>
        <begin position="1"/>
        <end position="25"/>
    </location>
</feature>
<accession>A0A673UFE1</accession>
<feature type="chain" id="PRO_5025605199" description="Immunoglobulin V-set domain-containing protein" evidence="1">
    <location>
        <begin position="26"/>
        <end position="86"/>
    </location>
</feature>
<reference evidence="2 3" key="1">
    <citation type="submission" date="2019-05" db="EMBL/GenBank/DDBJ databases">
        <title>A Chromosome-scale Meerkat (S. suricatta) Genome Assembly.</title>
        <authorList>
            <person name="Dudchenko O."/>
            <person name="Lieberman Aiden E."/>
            <person name="Tung J."/>
            <person name="Barreiro L.B."/>
            <person name="Clutton-Brock T.H."/>
        </authorList>
    </citation>
    <scope>NUCLEOTIDE SEQUENCE [LARGE SCALE GENOMIC DNA]</scope>
</reference>
<dbReference type="InterPro" id="IPR050150">
    <property type="entry name" value="IgV_Light_Chain"/>
</dbReference>
<dbReference type="AlphaFoldDB" id="A0A673UFE1"/>
<evidence type="ECO:0000313" key="2">
    <source>
        <dbReference type="Ensembl" id="ENSSSUP00005023024.1"/>
    </source>
</evidence>
<keyword evidence="3" id="KW-1185">Reference proteome</keyword>
<dbReference type="InterPro" id="IPR013783">
    <property type="entry name" value="Ig-like_fold"/>
</dbReference>
<reference evidence="2" key="3">
    <citation type="submission" date="2025-09" db="UniProtKB">
        <authorList>
            <consortium name="Ensembl"/>
        </authorList>
    </citation>
    <scope>IDENTIFICATION</scope>
</reference>
<dbReference type="InterPro" id="IPR036179">
    <property type="entry name" value="Ig-like_dom_sf"/>
</dbReference>
<dbReference type="Ensembl" id="ENSSSUT00005026372.1">
    <property type="protein sequence ID" value="ENSSSUP00005023024.1"/>
    <property type="gene ID" value="ENSSSUG00005015027.1"/>
</dbReference>
<protein>
    <recommendedName>
        <fullName evidence="4">Immunoglobulin V-set domain-containing protein</fullName>
    </recommendedName>
</protein>
<sequence length="86" mass="9512">KRGSCTTAWTAFLVGLLAHCTGSVASYVVIQPPPVSVNLRQTARITCRGNNIGRKIVHWYQQKSGQVPVLIIYDDSNRPSGIPDWF</sequence>
<organism evidence="2 3">
    <name type="scientific">Suricata suricatta</name>
    <name type="common">Meerkat</name>
    <dbReference type="NCBI Taxonomy" id="37032"/>
    <lineage>
        <taxon>Eukaryota</taxon>
        <taxon>Metazoa</taxon>
        <taxon>Chordata</taxon>
        <taxon>Craniata</taxon>
        <taxon>Vertebrata</taxon>
        <taxon>Euteleostomi</taxon>
        <taxon>Mammalia</taxon>
        <taxon>Eutheria</taxon>
        <taxon>Laurasiatheria</taxon>
        <taxon>Carnivora</taxon>
        <taxon>Feliformia</taxon>
        <taxon>Herpestidae</taxon>
        <taxon>Suricata</taxon>
    </lineage>
</organism>
<keyword evidence="1" id="KW-0732">Signal</keyword>
<dbReference type="PANTHER" id="PTHR23267">
    <property type="entry name" value="IMMUNOGLOBULIN LIGHT CHAIN"/>
    <property type="match status" value="1"/>
</dbReference>
<dbReference type="SUPFAM" id="SSF48726">
    <property type="entry name" value="Immunoglobulin"/>
    <property type="match status" value="1"/>
</dbReference>
<name>A0A673UFE1_SURSU</name>
<evidence type="ECO:0008006" key="4">
    <source>
        <dbReference type="Google" id="ProtNLM"/>
    </source>
</evidence>
<proteinExistence type="predicted"/>
<evidence type="ECO:0000313" key="3">
    <source>
        <dbReference type="Proteomes" id="UP000472268"/>
    </source>
</evidence>
<dbReference type="Proteomes" id="UP000472268">
    <property type="component" value="Chromosome 14"/>
</dbReference>
<evidence type="ECO:0000256" key="1">
    <source>
        <dbReference type="SAM" id="SignalP"/>
    </source>
</evidence>
<dbReference type="Gene3D" id="2.60.40.10">
    <property type="entry name" value="Immunoglobulins"/>
    <property type="match status" value="1"/>
</dbReference>